<evidence type="ECO:0000259" key="1">
    <source>
        <dbReference type="Pfam" id="PF13276"/>
    </source>
</evidence>
<evidence type="ECO:0000313" key="2">
    <source>
        <dbReference type="EMBL" id="AXG82734.1"/>
    </source>
</evidence>
<dbReference type="Pfam" id="PF13276">
    <property type="entry name" value="HTH_21"/>
    <property type="match status" value="1"/>
</dbReference>
<dbReference type="KEGG" id="spad:DVK44_19000"/>
<reference evidence="3" key="1">
    <citation type="submission" date="2018-07" db="EMBL/GenBank/DDBJ databases">
        <authorList>
            <person name="Zhao J."/>
        </authorList>
    </citation>
    <scope>NUCLEOTIDE SEQUENCE [LARGE SCALE GENOMIC DNA]</scope>
    <source>
        <strain evidence="3">GSSD-12</strain>
    </source>
</reference>
<dbReference type="AlphaFoldDB" id="A0A345I1B0"/>
<dbReference type="Proteomes" id="UP000253868">
    <property type="component" value="Chromosome"/>
</dbReference>
<keyword evidence="3" id="KW-1185">Reference proteome</keyword>
<dbReference type="OrthoDB" id="4330255at2"/>
<dbReference type="PANTHER" id="PTHR46889">
    <property type="entry name" value="TRANSPOSASE INSF FOR INSERTION SEQUENCE IS3B-RELATED"/>
    <property type="match status" value="1"/>
</dbReference>
<proteinExistence type="predicted"/>
<feature type="domain" description="HTH-like" evidence="1">
    <location>
        <begin position="42"/>
        <end position="98"/>
    </location>
</feature>
<organism evidence="2 3">
    <name type="scientific">Streptomyces paludis</name>
    <dbReference type="NCBI Taxonomy" id="2282738"/>
    <lineage>
        <taxon>Bacteria</taxon>
        <taxon>Bacillati</taxon>
        <taxon>Actinomycetota</taxon>
        <taxon>Actinomycetes</taxon>
        <taxon>Kitasatosporales</taxon>
        <taxon>Streptomycetaceae</taxon>
        <taxon>Streptomyces</taxon>
    </lineage>
</organism>
<dbReference type="InterPro" id="IPR050900">
    <property type="entry name" value="Transposase_IS3/IS150/IS904"/>
</dbReference>
<sequence length="102" mass="11686">MTFLKERGDLGVEPVLRERHIPSSTYYRWCRSENDPCEHSRRDAELTEKIRQIHADSGVVYGSPRVPAVLRREGAATGRKRVERLMCEAGLHGISPRRSERG</sequence>
<name>A0A345I1B0_9ACTN</name>
<dbReference type="EMBL" id="CP031194">
    <property type="protein sequence ID" value="AXG82734.1"/>
    <property type="molecule type" value="Genomic_DNA"/>
</dbReference>
<evidence type="ECO:0000313" key="3">
    <source>
        <dbReference type="Proteomes" id="UP000253868"/>
    </source>
</evidence>
<protein>
    <submittedName>
        <fullName evidence="2">Transposase</fullName>
    </submittedName>
</protein>
<dbReference type="InterPro" id="IPR025948">
    <property type="entry name" value="HTH-like_dom"/>
</dbReference>
<gene>
    <name evidence="2" type="ORF">DVK44_19000</name>
</gene>
<dbReference type="PANTHER" id="PTHR46889:SF4">
    <property type="entry name" value="TRANSPOSASE INSO FOR INSERTION SEQUENCE ELEMENT IS911B-RELATED"/>
    <property type="match status" value="1"/>
</dbReference>
<accession>A0A345I1B0</accession>